<protein>
    <submittedName>
        <fullName evidence="1">Uncharacterized protein</fullName>
    </submittedName>
</protein>
<accession>A0AB33KIS6</accession>
<reference evidence="1" key="1">
    <citation type="submission" date="2024-07" db="EMBL/GenBank/DDBJ databases">
        <title>Complete genome sequences of cellulolytic bacteria, Kitasatospora sp. CMC57 and Streptomyces sp. CMC78, isolated from Japanese agricultural soil.</title>
        <authorList>
            <person name="Hashimoto T."/>
            <person name="Ito M."/>
            <person name="Iwamoto M."/>
            <person name="Fukahori D."/>
            <person name="Shoda T."/>
            <person name="Sakoda M."/>
            <person name="Morohoshi T."/>
            <person name="Mitsuboshi M."/>
            <person name="Nishizawa T."/>
        </authorList>
    </citation>
    <scope>NUCLEOTIDE SEQUENCE</scope>
    <source>
        <strain evidence="1">CMC78</strain>
    </source>
</reference>
<dbReference type="EMBL" id="AP035884">
    <property type="protein sequence ID" value="BFP53528.1"/>
    <property type="molecule type" value="Genomic_DNA"/>
</dbReference>
<name>A0AB33KIS6_9ACTN</name>
<sequence length="173" mass="18602">MGADLVIGANTTVEVSHSRSNTPRLNWALPRVKVEPITEQAAKAAELLKGAGLHGHTYAIDAAVTEVALRQPRPVASPTPGSNEMTKLCEIRIVPLRPVGPPRAHTLAGSVALPTSVPHPCPAERTTAVRYSFQRPGLIHLQHAKVQVRAPLAAQEPLIPKLRPCLRSAVSRW</sequence>
<proteinExistence type="predicted"/>
<dbReference type="KEGG" id="stcm:SCMC78_33350"/>
<evidence type="ECO:0000313" key="1">
    <source>
        <dbReference type="EMBL" id="BFP53528.1"/>
    </source>
</evidence>
<dbReference type="AlphaFoldDB" id="A0AB33KIS6"/>
<organism evidence="1">
    <name type="scientific">Streptomyces sp. CMC78</name>
    <dbReference type="NCBI Taxonomy" id="3231512"/>
    <lineage>
        <taxon>Bacteria</taxon>
        <taxon>Bacillati</taxon>
        <taxon>Actinomycetota</taxon>
        <taxon>Actinomycetes</taxon>
        <taxon>Kitasatosporales</taxon>
        <taxon>Streptomycetaceae</taxon>
        <taxon>Streptomyces</taxon>
    </lineage>
</organism>
<gene>
    <name evidence="1" type="ORF">SCMC78_33350</name>
</gene>